<organism evidence="16 17">
    <name type="scientific">Embleya scabrispora</name>
    <dbReference type="NCBI Taxonomy" id="159449"/>
    <lineage>
        <taxon>Bacteria</taxon>
        <taxon>Bacillati</taxon>
        <taxon>Actinomycetota</taxon>
        <taxon>Actinomycetes</taxon>
        <taxon>Kitasatosporales</taxon>
        <taxon>Streptomycetaceae</taxon>
        <taxon>Embleya</taxon>
    </lineage>
</organism>
<evidence type="ECO:0000256" key="12">
    <source>
        <dbReference type="ARBA" id="ARBA00031158"/>
    </source>
</evidence>
<proteinExistence type="inferred from homology"/>
<accession>A0A1T3NRG0</accession>
<comment type="similarity">
    <text evidence="3">Belongs to the lysine N(6)-hydroxylase/L-ornithine N(5)-oxygenase family.</text>
</comment>
<dbReference type="InterPro" id="IPR025700">
    <property type="entry name" value="Lys/Orn_oxygenase"/>
</dbReference>
<evidence type="ECO:0000256" key="2">
    <source>
        <dbReference type="ARBA" id="ARBA00004924"/>
    </source>
</evidence>
<dbReference type="EC" id="1.14.13.59" evidence="4"/>
<reference evidence="16 17" key="1">
    <citation type="submission" date="2017-03" db="EMBL/GenBank/DDBJ databases">
        <title>Draft genome sequence of Streptomyces scabrisporus NF3, endophyte isolated from Amphipterygium adstringens.</title>
        <authorList>
            <person name="Vazquez M."/>
            <person name="Ceapa C.D."/>
            <person name="Rodriguez Luna D."/>
            <person name="Sanchez Esquivel S."/>
        </authorList>
    </citation>
    <scope>NUCLEOTIDE SEQUENCE [LARGE SCALE GENOMIC DNA]</scope>
    <source>
        <strain evidence="16 17">NF3</strain>
    </source>
</reference>
<evidence type="ECO:0000256" key="1">
    <source>
        <dbReference type="ARBA" id="ARBA00001974"/>
    </source>
</evidence>
<comment type="caution">
    <text evidence="16">The sequence shown here is derived from an EMBL/GenBank/DDBJ whole genome shotgun (WGS) entry which is preliminary data.</text>
</comment>
<evidence type="ECO:0000256" key="8">
    <source>
        <dbReference type="ARBA" id="ARBA00022857"/>
    </source>
</evidence>
<evidence type="ECO:0000256" key="15">
    <source>
        <dbReference type="ARBA" id="ARBA00048407"/>
    </source>
</evidence>
<evidence type="ECO:0000256" key="5">
    <source>
        <dbReference type="ARBA" id="ARBA00016406"/>
    </source>
</evidence>
<evidence type="ECO:0000256" key="10">
    <source>
        <dbReference type="ARBA" id="ARBA00023033"/>
    </source>
</evidence>
<dbReference type="Gene3D" id="3.50.50.60">
    <property type="entry name" value="FAD/NAD(P)-binding domain"/>
    <property type="match status" value="1"/>
</dbReference>
<evidence type="ECO:0000313" key="17">
    <source>
        <dbReference type="Proteomes" id="UP000190037"/>
    </source>
</evidence>
<comment type="pathway">
    <text evidence="2">Siderophore biosynthesis.</text>
</comment>
<evidence type="ECO:0000256" key="4">
    <source>
        <dbReference type="ARBA" id="ARBA00013076"/>
    </source>
</evidence>
<sequence length="450" mass="50718">MRKPVENRVSGNIEPQSAQYRCVGIGVGPANLSLASLLHGRAETPNLFLDQKERFGWHDNQQIPGASLQVSLLKDLVILSDPTNGFSFLSYLHEQGKIYHFINAQYDAVPRREFRNYLEWASRRNENIVFGEKVDAVEFDDARAAFVVHTGRRTVTAENICVGVGTTSWVPEHARDKLGDTQFHVSDFIDGTRPGLAGKRVAVVGGGQSGAEAFLDLISRAPRKLPRRVTWISRRGNYFPIDDSPFTNEYYTPSYSEYFAGVDRAVRESLNRRHVLSSDGISESTLREIYQRCYEHRFIEGTQDLLALLPNRAVTEVSGNESGGWTIEMGHNDRPGVVEYVDVDTIVWATGFRPASTEFLAPIESRLEREGDEYRIDRDFAVQWDGPRDRLIFMQNAARGQRGLADPNLSLTAWRSRRILDRLLGVGSDEQLPSFVEWSAKPPVDDLDAL</sequence>
<dbReference type="InterPro" id="IPR036188">
    <property type="entry name" value="FAD/NAD-bd_sf"/>
</dbReference>
<keyword evidence="10 16" id="KW-0503">Monooxygenase</keyword>
<comment type="cofactor">
    <cofactor evidence="1">
        <name>FAD</name>
        <dbReference type="ChEBI" id="CHEBI:57692"/>
    </cofactor>
</comment>
<dbReference type="RefSeq" id="WP_078980506.1">
    <property type="nucleotide sequence ID" value="NZ_MWQN01000002.1"/>
</dbReference>
<keyword evidence="7" id="KW-0274">FAD</keyword>
<evidence type="ECO:0000256" key="13">
    <source>
        <dbReference type="ARBA" id="ARBA00032493"/>
    </source>
</evidence>
<dbReference type="SUPFAM" id="SSF51905">
    <property type="entry name" value="FAD/NAD(P)-binding domain"/>
    <property type="match status" value="2"/>
</dbReference>
<dbReference type="PANTHER" id="PTHR42802:SF1">
    <property type="entry name" value="L-ORNITHINE N(5)-MONOOXYGENASE"/>
    <property type="match status" value="1"/>
</dbReference>
<gene>
    <name evidence="16" type="ORF">B4N89_35130</name>
</gene>
<evidence type="ECO:0000256" key="9">
    <source>
        <dbReference type="ARBA" id="ARBA00023002"/>
    </source>
</evidence>
<dbReference type="Proteomes" id="UP000190037">
    <property type="component" value="Unassembled WGS sequence"/>
</dbReference>
<evidence type="ECO:0000313" key="16">
    <source>
        <dbReference type="EMBL" id="OPC79290.1"/>
    </source>
</evidence>
<evidence type="ECO:0000256" key="6">
    <source>
        <dbReference type="ARBA" id="ARBA00022630"/>
    </source>
</evidence>
<keyword evidence="17" id="KW-1185">Reference proteome</keyword>
<evidence type="ECO:0000256" key="7">
    <source>
        <dbReference type="ARBA" id="ARBA00022827"/>
    </source>
</evidence>
<dbReference type="Pfam" id="PF13434">
    <property type="entry name" value="Lys_Orn_oxgnase"/>
    <property type="match status" value="1"/>
</dbReference>
<protein>
    <recommendedName>
        <fullName evidence="5">L-lysine N6-monooxygenase MbtG</fullName>
        <ecNumber evidence="4">1.14.13.59</ecNumber>
    </recommendedName>
    <alternativeName>
        <fullName evidence="14">Lysine 6-N-hydroxylase</fullName>
    </alternativeName>
    <alternativeName>
        <fullName evidence="13">Lysine N6-hydroxylase</fullName>
    </alternativeName>
    <alternativeName>
        <fullName evidence="11">Lysine-N-oxygenase</fullName>
    </alternativeName>
    <alternativeName>
        <fullName evidence="12">Mycobactin synthase protein G</fullName>
    </alternativeName>
</protein>
<keyword evidence="8" id="KW-0521">NADP</keyword>
<name>A0A1T3NRG0_9ACTN</name>
<evidence type="ECO:0000256" key="14">
    <source>
        <dbReference type="ARBA" id="ARBA00032738"/>
    </source>
</evidence>
<dbReference type="AlphaFoldDB" id="A0A1T3NRG0"/>
<keyword evidence="9" id="KW-0560">Oxidoreductase</keyword>
<dbReference type="STRING" id="159449.B4N89_35130"/>
<evidence type="ECO:0000256" key="3">
    <source>
        <dbReference type="ARBA" id="ARBA00007588"/>
    </source>
</evidence>
<evidence type="ECO:0000256" key="11">
    <source>
        <dbReference type="ARBA" id="ARBA00029939"/>
    </source>
</evidence>
<comment type="catalytic activity">
    <reaction evidence="15">
        <text>L-lysine + NADPH + O2 = N(6)-hydroxy-L-lysine + NADP(+) + H2O</text>
        <dbReference type="Rhea" id="RHEA:23228"/>
        <dbReference type="ChEBI" id="CHEBI:15377"/>
        <dbReference type="ChEBI" id="CHEBI:15379"/>
        <dbReference type="ChEBI" id="CHEBI:32551"/>
        <dbReference type="ChEBI" id="CHEBI:57783"/>
        <dbReference type="ChEBI" id="CHEBI:57820"/>
        <dbReference type="ChEBI" id="CHEBI:58349"/>
        <dbReference type="EC" id="1.14.13.59"/>
    </reaction>
</comment>
<keyword evidence="6" id="KW-0285">Flavoprotein</keyword>
<dbReference type="GO" id="GO:0047091">
    <property type="term" value="F:L-lysine 6-monooxygenase (NADPH) activity"/>
    <property type="evidence" value="ECO:0007669"/>
    <property type="project" value="UniProtKB-EC"/>
</dbReference>
<dbReference type="PANTHER" id="PTHR42802">
    <property type="entry name" value="MONOOXYGENASE"/>
    <property type="match status" value="1"/>
</dbReference>
<dbReference type="EMBL" id="MWQN01000002">
    <property type="protein sequence ID" value="OPC79290.1"/>
    <property type="molecule type" value="Genomic_DNA"/>
</dbReference>